<dbReference type="Gene3D" id="2.130.10.10">
    <property type="entry name" value="YVTN repeat-like/Quinoprotein amine dehydrogenase"/>
    <property type="match status" value="1"/>
</dbReference>
<dbReference type="InterPro" id="IPR015943">
    <property type="entry name" value="WD40/YVTN_repeat-like_dom_sf"/>
</dbReference>
<name>A0AA36I3U6_9DINO</name>
<protein>
    <submittedName>
        <fullName evidence="1">Uncharacterized protein</fullName>
    </submittedName>
</protein>
<dbReference type="AlphaFoldDB" id="A0AA36I3U6"/>
<keyword evidence="2" id="KW-1185">Reference proteome</keyword>
<reference evidence="1" key="1">
    <citation type="submission" date="2023-08" db="EMBL/GenBank/DDBJ databases">
        <authorList>
            <person name="Chen Y."/>
            <person name="Shah S."/>
            <person name="Dougan E. K."/>
            <person name="Thang M."/>
            <person name="Chan C."/>
        </authorList>
    </citation>
    <scope>NUCLEOTIDE SEQUENCE</scope>
</reference>
<dbReference type="InterPro" id="IPR011041">
    <property type="entry name" value="Quinoprot_gluc/sorb_DH_b-prop"/>
</dbReference>
<sequence length="404" mass="43082">MAFKVPIGRYTEASVEELRAFLSCTHRKLGEGSLPWRLAQRGPQLLLLIAEFVLAPKVVLYAGCEDGRIKVLELLEPLHKGSRLQEVQMVATSGSPRSRASFWTVGCPQRVSGLAVGDGCLLAAMFSGTLRVFSLPSHDEQVSVHLQVLLPPQSPVIVRGTGLVASRRALYVVGLSCGNILQEAPLLFAARPCIIAEASLVFVQCDEAIRVWNCSSLLSGASSEEGTLQPQDFWNPHRQMLVGMAVLPGARFLATASPEEVRGWAWPQTKAPCLLWTVPTGGAGCEATSLLWLPSFGTGRLAVFGECSGALVVCELQLCHAFAEKPCSLSTFQLPGGPSVPAATMVPPATSDLSLTVWSEAGWFSFGLSGPASPLKANLEQTETGTVISSLACYGPLATSSRFF</sequence>
<accession>A0AA36I3U6</accession>
<evidence type="ECO:0000313" key="2">
    <source>
        <dbReference type="Proteomes" id="UP001178507"/>
    </source>
</evidence>
<proteinExistence type="predicted"/>
<gene>
    <name evidence="1" type="ORF">EVOR1521_LOCUS8397</name>
</gene>
<comment type="caution">
    <text evidence="1">The sequence shown here is derived from an EMBL/GenBank/DDBJ whole genome shotgun (WGS) entry which is preliminary data.</text>
</comment>
<organism evidence="1 2">
    <name type="scientific">Effrenium voratum</name>
    <dbReference type="NCBI Taxonomy" id="2562239"/>
    <lineage>
        <taxon>Eukaryota</taxon>
        <taxon>Sar</taxon>
        <taxon>Alveolata</taxon>
        <taxon>Dinophyceae</taxon>
        <taxon>Suessiales</taxon>
        <taxon>Symbiodiniaceae</taxon>
        <taxon>Effrenium</taxon>
    </lineage>
</organism>
<dbReference type="EMBL" id="CAUJNA010000713">
    <property type="protein sequence ID" value="CAJ1380465.1"/>
    <property type="molecule type" value="Genomic_DNA"/>
</dbReference>
<dbReference type="SUPFAM" id="SSF50952">
    <property type="entry name" value="Soluble quinoprotein glucose dehydrogenase"/>
    <property type="match status" value="1"/>
</dbReference>
<evidence type="ECO:0000313" key="1">
    <source>
        <dbReference type="EMBL" id="CAJ1380465.1"/>
    </source>
</evidence>
<dbReference type="Proteomes" id="UP001178507">
    <property type="component" value="Unassembled WGS sequence"/>
</dbReference>